<keyword evidence="6" id="KW-0130">Cell adhesion</keyword>
<evidence type="ECO:0000256" key="4">
    <source>
        <dbReference type="ARBA" id="ARBA00022729"/>
    </source>
</evidence>
<dbReference type="InterPro" id="IPR002223">
    <property type="entry name" value="Kunitz_BPTI"/>
</dbReference>
<keyword evidence="5" id="KW-0677">Repeat</keyword>
<dbReference type="CDD" id="cd22629">
    <property type="entry name" value="Kunitz_collagen_alpha3_VI"/>
    <property type="match status" value="1"/>
</dbReference>
<dbReference type="Gene3D" id="2.60.40.10">
    <property type="entry name" value="Immunoglobulins"/>
    <property type="match status" value="1"/>
</dbReference>
<dbReference type="GO" id="GO:0007155">
    <property type="term" value="P:cell adhesion"/>
    <property type="evidence" value="ECO:0007669"/>
    <property type="project" value="UniProtKB-KW"/>
</dbReference>
<keyword evidence="9" id="KW-0325">Glycoprotein</keyword>
<dbReference type="GO" id="GO:0004867">
    <property type="term" value="F:serine-type endopeptidase inhibitor activity"/>
    <property type="evidence" value="ECO:0007669"/>
    <property type="project" value="InterPro"/>
</dbReference>
<feature type="domain" description="VWFA" evidence="12">
    <location>
        <begin position="1838"/>
        <end position="2027"/>
    </location>
</feature>
<dbReference type="CDD" id="cd00063">
    <property type="entry name" value="FN3"/>
    <property type="match status" value="1"/>
</dbReference>
<feature type="domain" description="Fibronectin type-III" evidence="14">
    <location>
        <begin position="3004"/>
        <end position="3094"/>
    </location>
</feature>
<evidence type="ECO:0000313" key="16">
    <source>
        <dbReference type="Proteomes" id="UP000545332"/>
    </source>
</evidence>
<feature type="compositionally biased region" description="Gly residues" evidence="10">
    <location>
        <begin position="2059"/>
        <end position="2077"/>
    </location>
</feature>
<feature type="domain" description="VWFA" evidence="12">
    <location>
        <begin position="1237"/>
        <end position="1408"/>
    </location>
</feature>
<gene>
    <name evidence="15" type="primary">Col6a3</name>
    <name evidence="15" type="ORF">CRYSOU_R07357</name>
</gene>
<feature type="domain" description="VWFA" evidence="12">
    <location>
        <begin position="2405"/>
        <end position="2585"/>
    </location>
</feature>
<evidence type="ECO:0000256" key="10">
    <source>
        <dbReference type="SAM" id="MobiDB-lite"/>
    </source>
</evidence>
<dbReference type="EMBL" id="VWPX01012297">
    <property type="protein sequence ID" value="NWI16149.1"/>
    <property type="molecule type" value="Genomic_DNA"/>
</dbReference>
<dbReference type="InterPro" id="IPR036880">
    <property type="entry name" value="Kunitz_BPTI_sf"/>
</dbReference>
<keyword evidence="16" id="KW-1185">Reference proteome</keyword>
<dbReference type="FunFam" id="4.10.410.10:FF:000020">
    <property type="entry name" value="Collagen, type VI, alpha 3"/>
    <property type="match status" value="1"/>
</dbReference>
<feature type="non-terminal residue" evidence="15">
    <location>
        <position position="1"/>
    </location>
</feature>
<dbReference type="FunFam" id="3.40.50.410:FF:000003">
    <property type="entry name" value="Collagen type VI alpha 3 chain"/>
    <property type="match status" value="6"/>
</dbReference>
<dbReference type="InterPro" id="IPR003961">
    <property type="entry name" value="FN3_dom"/>
</dbReference>
<dbReference type="SMART" id="SM00131">
    <property type="entry name" value="KU"/>
    <property type="match status" value="1"/>
</dbReference>
<proteinExistence type="predicted"/>
<dbReference type="Pfam" id="PF01391">
    <property type="entry name" value="Collagen"/>
    <property type="match status" value="1"/>
</dbReference>
<keyword evidence="2" id="KW-0964">Secreted</keyword>
<accession>A0A7K4KIG6</accession>
<feature type="domain" description="VWFA" evidence="12">
    <location>
        <begin position="1033"/>
        <end position="1209"/>
    </location>
</feature>
<dbReference type="InterPro" id="IPR020901">
    <property type="entry name" value="Prtase_inh_Kunz-CS"/>
</dbReference>
<dbReference type="Gene3D" id="4.10.410.10">
    <property type="entry name" value="Pancreatic trypsin inhibitor Kunitz domain"/>
    <property type="match status" value="1"/>
</dbReference>
<feature type="compositionally biased region" description="Polar residues" evidence="10">
    <location>
        <begin position="2862"/>
        <end position="2873"/>
    </location>
</feature>
<feature type="domain" description="VWFA" evidence="12">
    <location>
        <begin position="38"/>
        <end position="212"/>
    </location>
</feature>
<dbReference type="FunFam" id="2.60.40.10:FF:002370">
    <property type="entry name" value="Collagen alpha-3(VI) chain"/>
    <property type="match status" value="1"/>
</dbReference>
<feature type="domain" description="VWFA" evidence="12">
    <location>
        <begin position="2623"/>
        <end position="2819"/>
    </location>
</feature>
<feature type="domain" description="VWFA" evidence="12">
    <location>
        <begin position="642"/>
        <end position="815"/>
    </location>
</feature>
<dbReference type="CDD" id="cd01481">
    <property type="entry name" value="vWA_collagen_alpha3-VI-like"/>
    <property type="match status" value="4"/>
</dbReference>
<dbReference type="PROSITE" id="PS00280">
    <property type="entry name" value="BPTI_KUNITZ_1"/>
    <property type="match status" value="1"/>
</dbReference>
<dbReference type="Proteomes" id="UP000545332">
    <property type="component" value="Unassembled WGS sequence"/>
</dbReference>
<comment type="subcellular location">
    <subcellularLocation>
        <location evidence="1">Secreted</location>
        <location evidence="1">Extracellular space</location>
        <location evidence="1">Extracellular matrix</location>
    </subcellularLocation>
</comment>
<dbReference type="PRINTS" id="PR00759">
    <property type="entry name" value="BASICPTASE"/>
</dbReference>
<keyword evidence="7" id="KW-0176">Collagen</keyword>
<feature type="compositionally biased region" description="Low complexity" evidence="10">
    <location>
        <begin position="2226"/>
        <end position="2251"/>
    </location>
</feature>
<dbReference type="PROSITE" id="PS50234">
    <property type="entry name" value="VWFA"/>
    <property type="match status" value="12"/>
</dbReference>
<dbReference type="FunFam" id="3.40.50.410:FF:000037">
    <property type="entry name" value="Collagen type VI alpha 3 chain"/>
    <property type="match status" value="1"/>
</dbReference>
<dbReference type="PRINTS" id="PR00453">
    <property type="entry name" value="VWFADOMAIN"/>
</dbReference>
<evidence type="ECO:0000256" key="11">
    <source>
        <dbReference type="SAM" id="SignalP"/>
    </source>
</evidence>
<keyword evidence="8" id="KW-1015">Disulfide bond</keyword>
<evidence type="ECO:0000259" key="12">
    <source>
        <dbReference type="PROSITE" id="PS50234"/>
    </source>
</evidence>
<dbReference type="PANTHER" id="PTHR24020">
    <property type="entry name" value="COLLAGEN ALPHA"/>
    <property type="match status" value="1"/>
</dbReference>
<feature type="compositionally biased region" description="Pro residues" evidence="10">
    <location>
        <begin position="2927"/>
        <end position="2951"/>
    </location>
</feature>
<dbReference type="GO" id="GO:0005581">
    <property type="term" value="C:collagen trimer"/>
    <property type="evidence" value="ECO:0007669"/>
    <property type="project" value="UniProtKB-KW"/>
</dbReference>
<dbReference type="CDD" id="cd01450">
    <property type="entry name" value="vWFA_subfamily_ECM"/>
    <property type="match status" value="2"/>
</dbReference>
<evidence type="ECO:0000256" key="2">
    <source>
        <dbReference type="ARBA" id="ARBA00022525"/>
    </source>
</evidence>
<keyword evidence="3" id="KW-0272">Extracellular matrix</keyword>
<feature type="compositionally biased region" description="Gly residues" evidence="10">
    <location>
        <begin position="2183"/>
        <end position="2201"/>
    </location>
</feature>
<dbReference type="InterPro" id="IPR013783">
    <property type="entry name" value="Ig-like_fold"/>
</dbReference>
<dbReference type="InterPro" id="IPR036116">
    <property type="entry name" value="FN3_sf"/>
</dbReference>
<evidence type="ECO:0000259" key="13">
    <source>
        <dbReference type="PROSITE" id="PS50279"/>
    </source>
</evidence>
<organism evidence="15 16">
    <name type="scientific">Crypturellus soui</name>
    <dbReference type="NCBI Taxonomy" id="458187"/>
    <lineage>
        <taxon>Eukaryota</taxon>
        <taxon>Metazoa</taxon>
        <taxon>Chordata</taxon>
        <taxon>Craniata</taxon>
        <taxon>Vertebrata</taxon>
        <taxon>Euteleostomi</taxon>
        <taxon>Archelosauria</taxon>
        <taxon>Archosauria</taxon>
        <taxon>Dinosauria</taxon>
        <taxon>Saurischia</taxon>
        <taxon>Theropoda</taxon>
        <taxon>Coelurosauria</taxon>
        <taxon>Aves</taxon>
        <taxon>Palaeognathae</taxon>
        <taxon>Tinamiformes</taxon>
        <taxon>Tinamidae</taxon>
        <taxon>Crypturellus</taxon>
    </lineage>
</organism>
<feature type="domain" description="VWFA" evidence="12">
    <location>
        <begin position="1639"/>
        <end position="1812"/>
    </location>
</feature>
<dbReference type="InterPro" id="IPR008160">
    <property type="entry name" value="Collagen"/>
</dbReference>
<keyword evidence="4 11" id="KW-0732">Signal</keyword>
<dbReference type="SMART" id="SM00327">
    <property type="entry name" value="VWA"/>
    <property type="match status" value="12"/>
</dbReference>
<sequence length="3172" mass="344757">MRKYRHLPFGAILCLLLSGFSWVDAQQQAAGQPVAVADIIFLVDSSWSIGKEHFQLVREFLYDVVKALDMGGNDFRFALVQFSGNPHTEFQLNTYNATQDVLAHIANMPYIGGGTKTGKGLEYLIEKHLTKAAGSRASDGVAQVIIVLTDGRSQDDVALPSSVLKSAAVNMFAIGVQDAVEGELKEIASEPFDMHLFNLENFTALHGIVGDLVASVCTSMTPEKVGAKGLVKDITAQESADLIFLIDGSNNIGSVNFQAIRDFLVNLIESLRVGAQQIHIGVVQYSDQPRTEFALNSYPTKADVLAAVKALSFRGGEEANTGAALEFVVENLFTQAGGSRIEEAVPQILVLISGGESSDDIREGLLAVKQASIFSFSIGVLNADSAELQQIATDGSFAFTALDIRNLDALQDLLLPNIVGVAQRLILLEAPTIVTEVIEVNKKDIVFLIDGSTALGNAPFNAIRDFVAKIVQRLEVGPDLIQVAVAQYADTVKPEFYFNTHQNRKDVMANVRRMKLMGGTALNTGSALDFVRTNFFTSAAGCRMEEGVLPMLVLITGGKSRDDVAQAAAEMKRNRIVILAIGSRNADIAELQEIAHERDFVFNPNDFRLQFMQAILPEVLSPIRTLSGGIIVQEPPPVTKRDIIFLLDGSLNVGNANFPFVRDFVVTLVNYLDVGSDKIRVGLVQFSETPKTEFFLYSYQTKSDIIQRLGQLRPMGGSVLNIGSALNFVLSNHFTEAGGSRINDQVPQVLVLVTAGSSADPFLQVSNDLARAGVLTFAVGVRSADKAELEQIAFNPRMVYFMDDFSSLTALPQELNKPITTYVSGGVEEVPLAPTESKKDILFLIDGSANLLGSFPAVRDFVHKVISDLNVGQDATRVAVAQFSDNIQVEFDFSELPSKQEMLQKVKRMKIKTGKQLNIGAALDEAIRRLFVKDAGSRIEEGVPQFLVLLVAGRSTDDVEQPSDTLKQAGVVTFAIKAKSADAGELETIVYAPQFILNVDSLPRISELQPNIVNLLKTIQLQPTVVERGEKKDVVFLIDGSDGVARGFPLLKTFVQRVIESLDIGRDKIRVAVAQYSNTIKPEFLLDAYEDKADLINAVQELTIMGGSPLNTGAALDYLIRNVFTVSSGSRIAEGVPQFLILLTADRSQDDVRRPSVVLKTSGTVPFGIGIGNADLTELQTISFLPDFAISVPDFSQLDSVQQVVSNRVIRLTKKEIESLAPDLIFTSPSPAGVKRDIVFLVDGSRYAAQEFYLIRDLIERIVNNLDVGFDTTRISVVQFSEHPRVEFLLNAHSTKDEVQSAVRRLRPQGGQQVNVGEALEFVAKTIFTRPSGSRIEEGVPQFLIILSSRKSDDDLEYPSLQVKQVGVAPLVVARNVDPEEMIQISLSPDYVFQINSFQELPSLEQKLLTPIETLTADRIRQLLGDVPTIPDISGEEKDIVFLIDSSDTVRSDGLAHIRDFIGRIIQQLDVGPNKVRIGVLQFSSNVFPEFYLKTHKSKNAVLQAIRRLRLRGGSPVNAGRALDYAVKNYFIKSAGSRIEDGVPQHLVLFLGDRSQDDVNRPANVITSANIKPLGVGARQVDRGQLQVITNDPARVLVVQDFTELPSLEQKIQSILEELPIPSTESPGFIGPGAKKQADIVFLLDGSINLGRDGFQEVIQFVYSIVDAIYEDGDSIQVGLAQYNSDVTDEFFLKDYSSKPQILDAINKVIYKGGRVANTGAAIKHLQAKHFVKEAGSRIDQRVPQIAFIVTGGKSSDDGQTASRGIAQKGVKVFAVGVRNIDLEEVSKLASESATSFRAATAQELSELNEQVLVTLAAAMQEKLCPGTTDVTRECDLDVILGFDVSDVGPGQNIFNSQRGLESRVEAVLNRITQMQKISCTGNEAPTVRVAIVAQARGGPVEGLDFSEYQPELFERFQGMRTRGPYFLTADTLRTYLNKFSSAPSGSTKVVIHFTDGADDSLDELEATSDALHREGVNALLFVGLDRVKNFDEVMRLEFGRGFTYNRPLRVNLLDLDFELAEQLDNIAERTCCGVPCKCSGQRGDRGVPGPIGPKGATGDIGYGGYPGDEGGPGERGPPGVNGTQGFQGCPGQRGTKGSRGFPGEKGELGEMGLDGIDGEEGDKGLPGSSGEKGYSGRRGDKGVKGDRGERGDRGLRGDPGDSGVDNTQRGSRGQKGEIGPMGEPGGPGAGGQDGGVGRKGMAGRRGPIGIKGNKGSPGQAGPAGEQGMRGPQGPPGQLGTPGLRGEQGVPGPRGGGGPPGTPGERGRIGPLGRKGEPGNPGPRGPNGQQGPRGEMGDDGRDGIGGPGPKGRKGERGFIGYPGPKGSPGDRGGAGGPGPKGNRGRRGNAGDPGTPGQKGEVGYPGPSGLKGDKGESRDQCALVRNIKDKCREYIRPKECPVFPTELAFAIDTSSGVGREVINRMKQTVLRVVNNLTIAESNCPRGARVALVTYNNEVTTEIRFADARKKSSLLQQIQNFQATLTTKPHSLETAMSFVARNTFKRARSGFLMRKVAVFFSNEDTRASPQLNEAVLKLYDAGVTPVFLTRRQDQALIRALEINNTAVGHAIVLPTSGSQLNETIRRLLTCHICLDVCDPDPVCGFGSQRPVFRDRRAAPTDVDTDIAFIMDSSESTTPLQFSEMKKYISHLVSNLEISSDPKASQHHARVAVLQQAPYEYETNSSFSPVKTEFSLTDYASKEKMINYLHNQMTQLYGTRAMGSAIEHTMAHVFETAPNPRDLKVIVLMMTGNMKKQELEYLQRVVLDAKCKGYFFVVLGIGRKVNVKNIYSLASEPNDVFFKLIDKPGELHEEPLLRFGRLLPSFIRSDSAFYLSPEIRKQCEWFQGDQLAKNHTPRTLLSDAGRNTTYATTSPTGMWLPMRLSAQLQAPAPQSVPARSPLQTPTRAPEPPPLRAPLPRAKPRAGVLPAPRPRPAPPRRPQPAPRPRPAPQPRAKPAAGAQQTPPALLLRAVGEDTLVCEKPFGFQCFHRRVARFCYLWPFIQWAKTNDIQITDVTENSARLRWVSPEPANSFVFDITITLAHDHSLVLKQNLTGTERIIGGLRSGQKYLVVITGYQKSQPRVTYTGTFNTKTPPQSKVALDNMMLNTEPLEGPEGATDICQLEKDEGPCRDFALKWYYDTKTKSCARFWYGGCGGNDNRFHMQKDCEKVCNPG</sequence>
<feature type="chain" id="PRO_5029772149" evidence="11">
    <location>
        <begin position="26"/>
        <end position="3172"/>
    </location>
</feature>
<evidence type="ECO:0000256" key="6">
    <source>
        <dbReference type="ARBA" id="ARBA00022889"/>
    </source>
</evidence>
<dbReference type="InterPro" id="IPR050525">
    <property type="entry name" value="ECM_Assembly_Org"/>
</dbReference>
<dbReference type="Pfam" id="PF00014">
    <property type="entry name" value="Kunitz_BPTI"/>
    <property type="match status" value="1"/>
</dbReference>
<name>A0A7K4KIG6_9AVES</name>
<dbReference type="FunFam" id="3.40.50.410:FF:000001">
    <property type="entry name" value="Collagen, type XII, alpha 1"/>
    <property type="match status" value="1"/>
</dbReference>
<reference evidence="15 16" key="1">
    <citation type="submission" date="2019-09" db="EMBL/GenBank/DDBJ databases">
        <title>Bird 10,000 Genomes (B10K) Project - Family phase.</title>
        <authorList>
            <person name="Zhang G."/>
        </authorList>
    </citation>
    <scope>NUCLEOTIDE SEQUENCE [LARGE SCALE GENOMIC DNA]</scope>
    <source>
        <strain evidence="15">B10K-MSB-42743</strain>
        <tissue evidence="15">Heart</tissue>
    </source>
</reference>
<feature type="domain" description="VWFA" evidence="12">
    <location>
        <begin position="444"/>
        <end position="623"/>
    </location>
</feature>
<dbReference type="PROSITE" id="PS50279">
    <property type="entry name" value="BPTI_KUNITZ_2"/>
    <property type="match status" value="1"/>
</dbReference>
<feature type="signal peptide" evidence="11">
    <location>
        <begin position="1"/>
        <end position="25"/>
    </location>
</feature>
<feature type="domain" description="VWFA" evidence="12">
    <location>
        <begin position="840"/>
        <end position="1012"/>
    </location>
</feature>
<feature type="region of interest" description="Disordered" evidence="10">
    <location>
        <begin position="2047"/>
        <end position="2377"/>
    </location>
</feature>
<dbReference type="FunFam" id="3.40.50.410:FF:000022">
    <property type="entry name" value="Collagen type VI alpha 3 chain"/>
    <property type="match status" value="1"/>
</dbReference>
<evidence type="ECO:0000259" key="14">
    <source>
        <dbReference type="PROSITE" id="PS50853"/>
    </source>
</evidence>
<dbReference type="SUPFAM" id="SSF53300">
    <property type="entry name" value="vWA-like"/>
    <property type="match status" value="12"/>
</dbReference>
<feature type="non-terminal residue" evidence="15">
    <location>
        <position position="3172"/>
    </location>
</feature>
<dbReference type="Pfam" id="PF00092">
    <property type="entry name" value="VWA"/>
    <property type="match status" value="11"/>
</dbReference>
<dbReference type="InterPro" id="IPR002035">
    <property type="entry name" value="VWF_A"/>
</dbReference>
<dbReference type="FunFam" id="3.40.50.410:FF:000035">
    <property type="entry name" value="collagen alpha-3(VI) chain isoform X3"/>
    <property type="match status" value="1"/>
</dbReference>
<evidence type="ECO:0000256" key="7">
    <source>
        <dbReference type="ARBA" id="ARBA00023119"/>
    </source>
</evidence>
<evidence type="ECO:0000256" key="9">
    <source>
        <dbReference type="ARBA" id="ARBA00023180"/>
    </source>
</evidence>
<protein>
    <submittedName>
        <fullName evidence="15">CO6A3 protein</fullName>
    </submittedName>
</protein>
<dbReference type="FunFam" id="3.40.50.410:FF:000021">
    <property type="entry name" value="Collagen, type VI, alpha 3"/>
    <property type="match status" value="1"/>
</dbReference>
<evidence type="ECO:0000256" key="3">
    <source>
        <dbReference type="ARBA" id="ARBA00022530"/>
    </source>
</evidence>
<dbReference type="FunFam" id="3.40.50.410:FF:000016">
    <property type="entry name" value="Collagen type VI alpha 3 chain"/>
    <property type="match status" value="1"/>
</dbReference>
<evidence type="ECO:0000256" key="1">
    <source>
        <dbReference type="ARBA" id="ARBA00004498"/>
    </source>
</evidence>
<dbReference type="PANTHER" id="PTHR24020:SF13">
    <property type="entry name" value="COLLAGEN ALPHA-3(VI) CHAIN"/>
    <property type="match status" value="1"/>
</dbReference>
<evidence type="ECO:0000256" key="5">
    <source>
        <dbReference type="ARBA" id="ARBA00022737"/>
    </source>
</evidence>
<evidence type="ECO:0000313" key="15">
    <source>
        <dbReference type="EMBL" id="NWI16149.1"/>
    </source>
</evidence>
<comment type="caution">
    <text evidence="15">The sequence shown here is derived from an EMBL/GenBank/DDBJ whole genome shotgun (WGS) entry which is preliminary data.</text>
</comment>
<dbReference type="InterPro" id="IPR041900">
    <property type="entry name" value="vWA_collagen_alpha3-VI-like"/>
</dbReference>
<dbReference type="InterPro" id="IPR036465">
    <property type="entry name" value="vWFA_dom_sf"/>
</dbReference>
<feature type="region of interest" description="Disordered" evidence="10">
    <location>
        <begin position="2854"/>
        <end position="2873"/>
    </location>
</feature>
<feature type="compositionally biased region" description="Basic and acidic residues" evidence="10">
    <location>
        <begin position="2138"/>
        <end position="2160"/>
    </location>
</feature>
<feature type="domain" description="VWFA" evidence="12">
    <location>
        <begin position="1439"/>
        <end position="1619"/>
    </location>
</feature>
<feature type="compositionally biased region" description="Gly residues" evidence="10">
    <location>
        <begin position="2329"/>
        <end position="2341"/>
    </location>
</feature>
<evidence type="ECO:0000256" key="8">
    <source>
        <dbReference type="ARBA" id="ARBA00023157"/>
    </source>
</evidence>
<feature type="domain" description="VWFA" evidence="12">
    <location>
        <begin position="241"/>
        <end position="418"/>
    </location>
</feature>
<dbReference type="OrthoDB" id="6132182at2759"/>
<dbReference type="PROSITE" id="PS50853">
    <property type="entry name" value="FN3"/>
    <property type="match status" value="1"/>
</dbReference>
<feature type="domain" description="BPTI/Kunitz inhibitor" evidence="13">
    <location>
        <begin position="3119"/>
        <end position="3169"/>
    </location>
</feature>
<feature type="region of interest" description="Disordered" evidence="10">
    <location>
        <begin position="2885"/>
        <end position="2961"/>
    </location>
</feature>
<dbReference type="Gene3D" id="3.40.50.410">
    <property type="entry name" value="von Willebrand factor, type A domain"/>
    <property type="match status" value="11"/>
</dbReference>
<dbReference type="SUPFAM" id="SSF57362">
    <property type="entry name" value="BPTI-like"/>
    <property type="match status" value="1"/>
</dbReference>
<dbReference type="SUPFAM" id="SSF49265">
    <property type="entry name" value="Fibronectin type III"/>
    <property type="match status" value="1"/>
</dbReference>